<evidence type="ECO:0000313" key="4">
    <source>
        <dbReference type="Proteomes" id="UP001165136"/>
    </source>
</evidence>
<dbReference type="AlphaFoldDB" id="A0A9W6R720"/>
<feature type="domain" description="RAMA" evidence="2">
    <location>
        <begin position="191"/>
        <end position="293"/>
    </location>
</feature>
<dbReference type="EMBL" id="BSTI01000013">
    <property type="protein sequence ID" value="GLY68727.1"/>
    <property type="molecule type" value="Genomic_DNA"/>
</dbReference>
<evidence type="ECO:0000256" key="1">
    <source>
        <dbReference type="SAM" id="MobiDB-lite"/>
    </source>
</evidence>
<proteinExistence type="predicted"/>
<feature type="region of interest" description="Disordered" evidence="1">
    <location>
        <begin position="1"/>
        <end position="39"/>
    </location>
</feature>
<dbReference type="InterPro" id="IPR040843">
    <property type="entry name" value="RAMA"/>
</dbReference>
<accession>A0A9W6R720</accession>
<protein>
    <recommendedName>
        <fullName evidence="2">RAMA domain-containing protein</fullName>
    </recommendedName>
</protein>
<keyword evidence="4" id="KW-1185">Reference proteome</keyword>
<organism evidence="3 4">
    <name type="scientific">Amycolatopsis taiwanensis</name>
    <dbReference type="NCBI Taxonomy" id="342230"/>
    <lineage>
        <taxon>Bacteria</taxon>
        <taxon>Bacillati</taxon>
        <taxon>Actinomycetota</taxon>
        <taxon>Actinomycetes</taxon>
        <taxon>Pseudonocardiales</taxon>
        <taxon>Pseudonocardiaceae</taxon>
        <taxon>Amycolatopsis</taxon>
    </lineage>
</organism>
<evidence type="ECO:0000313" key="3">
    <source>
        <dbReference type="EMBL" id="GLY68727.1"/>
    </source>
</evidence>
<reference evidence="3" key="1">
    <citation type="submission" date="2023-03" db="EMBL/GenBank/DDBJ databases">
        <title>Amycolatopsis taiwanensis NBRC 103393.</title>
        <authorList>
            <person name="Ichikawa N."/>
            <person name="Sato H."/>
            <person name="Tonouchi N."/>
        </authorList>
    </citation>
    <scope>NUCLEOTIDE SEQUENCE</scope>
    <source>
        <strain evidence="3">NBRC 103393</strain>
    </source>
</reference>
<gene>
    <name evidence="3" type="ORF">Atai01_53460</name>
</gene>
<comment type="caution">
    <text evidence="3">The sequence shown here is derived from an EMBL/GenBank/DDBJ whole genome shotgun (WGS) entry which is preliminary data.</text>
</comment>
<dbReference type="Pfam" id="PF18755">
    <property type="entry name" value="RAMA"/>
    <property type="match status" value="1"/>
</dbReference>
<sequence>MQADHNISEPLETAPDAPVDTSEPDPTPDHTTTTAGVARPHEEAALREWEGLPPDTLILAPAFDPPPMRCPNGVWAMLVAAVDIVRGTDPDRAGEVALFTGCWVPDQPPADGLYDGDLVVRLTNPDRPTYPLPYNHVVDVEMLLAYQGRWQCVGRWCGVDDRWPHIVALTAAAVMGLHGALREAAEICDATQPPISPPPITGARAGVAELLDAGLVKAGEELLFWNCGDLGVRHTARIRADGALVLADGRVYPNPADAANALGSNHQNIWGVFRRASDGRTLNDLRAELHARRGR</sequence>
<evidence type="ECO:0000259" key="2">
    <source>
        <dbReference type="Pfam" id="PF18755"/>
    </source>
</evidence>
<dbReference type="Proteomes" id="UP001165136">
    <property type="component" value="Unassembled WGS sequence"/>
</dbReference>
<name>A0A9W6R720_9PSEU</name>